<evidence type="ECO:0000313" key="2">
    <source>
        <dbReference type="Proteomes" id="UP001234989"/>
    </source>
</evidence>
<organism evidence="1 2">
    <name type="scientific">Solanum verrucosum</name>
    <dbReference type="NCBI Taxonomy" id="315347"/>
    <lineage>
        <taxon>Eukaryota</taxon>
        <taxon>Viridiplantae</taxon>
        <taxon>Streptophyta</taxon>
        <taxon>Embryophyta</taxon>
        <taxon>Tracheophyta</taxon>
        <taxon>Spermatophyta</taxon>
        <taxon>Magnoliopsida</taxon>
        <taxon>eudicotyledons</taxon>
        <taxon>Gunneridae</taxon>
        <taxon>Pentapetalae</taxon>
        <taxon>asterids</taxon>
        <taxon>lamiids</taxon>
        <taxon>Solanales</taxon>
        <taxon>Solanaceae</taxon>
        <taxon>Solanoideae</taxon>
        <taxon>Solaneae</taxon>
        <taxon>Solanum</taxon>
    </lineage>
</organism>
<gene>
    <name evidence="1" type="ORF">MTR67_005040</name>
</gene>
<sequence>MRQMRPTTIFFYTVESQVNYGLCFLGSLVTAGRYQNILLTC</sequence>
<evidence type="ECO:0000313" key="1">
    <source>
        <dbReference type="EMBL" id="WMV11655.1"/>
    </source>
</evidence>
<dbReference type="Proteomes" id="UP001234989">
    <property type="component" value="Chromosome 1"/>
</dbReference>
<dbReference type="AlphaFoldDB" id="A0AAF0PYU1"/>
<protein>
    <submittedName>
        <fullName evidence="1">Uncharacterized protein</fullName>
    </submittedName>
</protein>
<proteinExistence type="predicted"/>
<name>A0AAF0PYU1_SOLVR</name>
<reference evidence="1" key="1">
    <citation type="submission" date="2023-08" db="EMBL/GenBank/DDBJ databases">
        <title>A de novo genome assembly of Solanum verrucosum Schlechtendal, a Mexican diploid species geographically isolated from the other diploid A-genome species in potato relatives.</title>
        <authorList>
            <person name="Hosaka K."/>
        </authorList>
    </citation>
    <scope>NUCLEOTIDE SEQUENCE</scope>
    <source>
        <tissue evidence="1">Young leaves</tissue>
    </source>
</reference>
<keyword evidence="2" id="KW-1185">Reference proteome</keyword>
<accession>A0AAF0PYU1</accession>
<dbReference type="EMBL" id="CP133612">
    <property type="protein sequence ID" value="WMV11655.1"/>
    <property type="molecule type" value="Genomic_DNA"/>
</dbReference>